<protein>
    <submittedName>
        <fullName evidence="2">Uncharacterized protein</fullName>
    </submittedName>
</protein>
<dbReference type="AlphaFoldDB" id="G2ZNK0"/>
<organism evidence="2">
    <name type="scientific">blood disease bacterium R229</name>
    <dbReference type="NCBI Taxonomy" id="741978"/>
    <lineage>
        <taxon>Bacteria</taxon>
        <taxon>Pseudomonadati</taxon>
        <taxon>Pseudomonadota</taxon>
        <taxon>Betaproteobacteria</taxon>
        <taxon>Burkholderiales</taxon>
        <taxon>Burkholderiaceae</taxon>
        <taxon>Ralstonia</taxon>
        <taxon>Ralstonia solanacearum species complex</taxon>
    </lineage>
</organism>
<evidence type="ECO:0000256" key="1">
    <source>
        <dbReference type="SAM" id="MobiDB-lite"/>
    </source>
</evidence>
<reference evidence="2" key="1">
    <citation type="journal article" date="2011" name="PLoS ONE">
        <title>Ralstonia syzygii, the Blood Disease Bacterium and some Asian R. solanacearum strains form a single genomic species despite divergent lifestyles.</title>
        <authorList>
            <person name="Remenant B."/>
            <person name="de Cambiaire J.C."/>
            <person name="Cellier G."/>
            <person name="Jacobs J.M."/>
            <person name="Mangenot S."/>
            <person name="Barbe V."/>
            <person name="Lajus A."/>
            <person name="Vallenet D."/>
            <person name="Medigue C."/>
            <person name="Fegan M."/>
            <person name="Allen C."/>
            <person name="Prior P."/>
        </authorList>
    </citation>
    <scope>NUCLEOTIDE SEQUENCE</scope>
    <source>
        <strain evidence="2">R229</strain>
    </source>
</reference>
<reference evidence="2" key="2">
    <citation type="submission" date="2011-04" db="EMBL/GenBank/DDBJ databases">
        <authorList>
            <person name="Genoscope - CEA"/>
        </authorList>
    </citation>
    <scope>NUCLEOTIDE SEQUENCE</scope>
    <source>
        <strain evidence="2">R229</strain>
    </source>
</reference>
<dbReference type="EMBL" id="FR854067">
    <property type="protein sequence ID" value="CCA80613.1"/>
    <property type="molecule type" value="Genomic_DNA"/>
</dbReference>
<feature type="compositionally biased region" description="Basic and acidic residues" evidence="1">
    <location>
        <begin position="83"/>
        <end position="98"/>
    </location>
</feature>
<proteinExistence type="predicted"/>
<feature type="region of interest" description="Disordered" evidence="1">
    <location>
        <begin position="83"/>
        <end position="104"/>
    </location>
</feature>
<gene>
    <name evidence="2" type="ORF">BDB_110043</name>
</gene>
<sequence length="104" mass="11281">MTPSCSVDLFGAYMLRCPLALDSACNACTACLAIKTRDGDALPHAAMRITSTQRLKLPHESIVTISTFHGRSCDASWRYVEGKRASSPDWHLENRGAEGKGAAR</sequence>
<evidence type="ECO:0000313" key="2">
    <source>
        <dbReference type="EMBL" id="CCA80613.1"/>
    </source>
</evidence>
<name>G2ZNK0_9RALS</name>
<accession>G2ZNK0</accession>